<evidence type="ECO:0000256" key="1">
    <source>
        <dbReference type="SAM" id="MobiDB-lite"/>
    </source>
</evidence>
<keyword evidence="4" id="KW-1185">Reference proteome</keyword>
<organism evidence="3 4">
    <name type="scientific">Aspergillus transmontanensis</name>
    <dbReference type="NCBI Taxonomy" id="1034304"/>
    <lineage>
        <taxon>Eukaryota</taxon>
        <taxon>Fungi</taxon>
        <taxon>Dikarya</taxon>
        <taxon>Ascomycota</taxon>
        <taxon>Pezizomycotina</taxon>
        <taxon>Eurotiomycetes</taxon>
        <taxon>Eurotiomycetidae</taxon>
        <taxon>Eurotiales</taxon>
        <taxon>Aspergillaceae</taxon>
        <taxon>Aspergillus</taxon>
        <taxon>Aspergillus subgen. Circumdati</taxon>
    </lineage>
</organism>
<dbReference type="Proteomes" id="UP000325433">
    <property type="component" value="Unassembled WGS sequence"/>
</dbReference>
<dbReference type="Pfam" id="PF17100">
    <property type="entry name" value="NACHT_N"/>
    <property type="match status" value="1"/>
</dbReference>
<accession>A0A5N6W462</accession>
<dbReference type="AlphaFoldDB" id="A0A5N6W462"/>
<feature type="domain" description="NWD NACHT-NTPase N-terminal" evidence="2">
    <location>
        <begin position="50"/>
        <end position="182"/>
    </location>
</feature>
<sequence length="223" mass="25201">MASHGSCKNLLLGVFKRPKRKESSHVDHTPEEEKKKDSGSHIRERRFQKDLWKEAYEKIRKGNRGLVESYEEGLLKLGLECDKEQMRVNPCDSRTSQIQQLANQRIKEIGDRQLVVKIGGEEKVVRGEARQLAQRIVHGIVNVKDVISAAISSEPHAGLAWAGVLVILPVSTRSAIWSYKNRSNIACSKNVASTFAPTNKLSFLLQPCYLPRRLMVRDTNRSS</sequence>
<evidence type="ECO:0000259" key="2">
    <source>
        <dbReference type="Pfam" id="PF17100"/>
    </source>
</evidence>
<dbReference type="InterPro" id="IPR031359">
    <property type="entry name" value="NACHT_N"/>
</dbReference>
<feature type="compositionally biased region" description="Basic and acidic residues" evidence="1">
    <location>
        <begin position="21"/>
        <end position="42"/>
    </location>
</feature>
<feature type="region of interest" description="Disordered" evidence="1">
    <location>
        <begin position="1"/>
        <end position="42"/>
    </location>
</feature>
<gene>
    <name evidence="3" type="ORF">BDV41DRAFT_530490</name>
</gene>
<evidence type="ECO:0000313" key="4">
    <source>
        <dbReference type="Proteomes" id="UP000325433"/>
    </source>
</evidence>
<proteinExistence type="predicted"/>
<reference evidence="4" key="1">
    <citation type="submission" date="2019-04" db="EMBL/GenBank/DDBJ databases">
        <title>Friends and foes A comparative genomics studyof 23 Aspergillus species from section Flavi.</title>
        <authorList>
            <consortium name="DOE Joint Genome Institute"/>
            <person name="Kjaerbolling I."/>
            <person name="Vesth T."/>
            <person name="Frisvad J.C."/>
            <person name="Nybo J.L."/>
            <person name="Theobald S."/>
            <person name="Kildgaard S."/>
            <person name="Isbrandt T."/>
            <person name="Kuo A."/>
            <person name="Sato A."/>
            <person name="Lyhne E.K."/>
            <person name="Kogle M.E."/>
            <person name="Wiebenga A."/>
            <person name="Kun R.S."/>
            <person name="Lubbers R.J."/>
            <person name="Makela M.R."/>
            <person name="Barry K."/>
            <person name="Chovatia M."/>
            <person name="Clum A."/>
            <person name="Daum C."/>
            <person name="Haridas S."/>
            <person name="He G."/>
            <person name="LaButti K."/>
            <person name="Lipzen A."/>
            <person name="Mondo S."/>
            <person name="Riley R."/>
            <person name="Salamov A."/>
            <person name="Simmons B.A."/>
            <person name="Magnuson J.K."/>
            <person name="Henrissat B."/>
            <person name="Mortensen U.H."/>
            <person name="Larsen T.O."/>
            <person name="Devries R.P."/>
            <person name="Grigoriev I.V."/>
            <person name="Machida M."/>
            <person name="Baker S.E."/>
            <person name="Andersen M.R."/>
        </authorList>
    </citation>
    <scope>NUCLEOTIDE SEQUENCE [LARGE SCALE GENOMIC DNA]</scope>
    <source>
        <strain evidence="4">CBS 130015</strain>
    </source>
</reference>
<name>A0A5N6W462_9EURO</name>
<evidence type="ECO:0000313" key="3">
    <source>
        <dbReference type="EMBL" id="KAE8315627.1"/>
    </source>
</evidence>
<dbReference type="EMBL" id="ML738311">
    <property type="protein sequence ID" value="KAE8315627.1"/>
    <property type="molecule type" value="Genomic_DNA"/>
</dbReference>
<protein>
    <recommendedName>
        <fullName evidence="2">NWD NACHT-NTPase N-terminal domain-containing protein</fullName>
    </recommendedName>
</protein>